<dbReference type="HOGENOM" id="CLU_2997870_0_0_1"/>
<gene>
    <name evidence="1" type="ORF">SERLA73DRAFT_81593</name>
</gene>
<dbReference type="InParanoid" id="F8QL37"/>
<evidence type="ECO:0000313" key="1">
    <source>
        <dbReference type="EMBL" id="EGN90983.1"/>
    </source>
</evidence>
<dbReference type="EMBL" id="GL946835">
    <property type="protein sequence ID" value="EGN90983.1"/>
    <property type="molecule type" value="Genomic_DNA"/>
</dbReference>
<dbReference type="AlphaFoldDB" id="F8QL37"/>
<name>F8QL37_SERL3</name>
<proteinExistence type="predicted"/>
<keyword evidence="2" id="KW-1185">Reference proteome</keyword>
<sequence>MVPLLVEHLLGDVVPFAIHLDLGSEGQDHPPPMYFGLDRSVFQGAVLSFVPFWIHSI</sequence>
<reference evidence="2" key="1">
    <citation type="journal article" date="2011" name="Science">
        <title>The plant cell wall-decomposing machinery underlies the functional diversity of forest fungi.</title>
        <authorList>
            <person name="Eastwood D.C."/>
            <person name="Floudas D."/>
            <person name="Binder M."/>
            <person name="Majcherczyk A."/>
            <person name="Schneider P."/>
            <person name="Aerts A."/>
            <person name="Asiegbu F.O."/>
            <person name="Baker S.E."/>
            <person name="Barry K."/>
            <person name="Bendiksby M."/>
            <person name="Blumentritt M."/>
            <person name="Coutinho P.M."/>
            <person name="Cullen D."/>
            <person name="de Vries R.P."/>
            <person name="Gathman A."/>
            <person name="Goodell B."/>
            <person name="Henrissat B."/>
            <person name="Ihrmark K."/>
            <person name="Kauserud H."/>
            <person name="Kohler A."/>
            <person name="LaButti K."/>
            <person name="Lapidus A."/>
            <person name="Lavin J.L."/>
            <person name="Lee Y.-H."/>
            <person name="Lindquist E."/>
            <person name="Lilly W."/>
            <person name="Lucas S."/>
            <person name="Morin E."/>
            <person name="Murat C."/>
            <person name="Oguiza J.A."/>
            <person name="Park J."/>
            <person name="Pisabarro A.G."/>
            <person name="Riley R."/>
            <person name="Rosling A."/>
            <person name="Salamov A."/>
            <person name="Schmidt O."/>
            <person name="Schmutz J."/>
            <person name="Skrede I."/>
            <person name="Stenlid J."/>
            <person name="Wiebenga A."/>
            <person name="Xie X."/>
            <person name="Kuees U."/>
            <person name="Hibbett D.S."/>
            <person name="Hoffmeister D."/>
            <person name="Hoegberg N."/>
            <person name="Martin F."/>
            <person name="Grigoriev I.V."/>
            <person name="Watkinson S.C."/>
        </authorList>
    </citation>
    <scope>NUCLEOTIDE SEQUENCE [LARGE SCALE GENOMIC DNA]</scope>
    <source>
        <strain evidence="2">strain S7.3</strain>
    </source>
</reference>
<accession>F8QL37</accession>
<organism evidence="2">
    <name type="scientific">Serpula lacrymans var. lacrymans (strain S7.3)</name>
    <name type="common">Dry rot fungus</name>
    <dbReference type="NCBI Taxonomy" id="936435"/>
    <lineage>
        <taxon>Eukaryota</taxon>
        <taxon>Fungi</taxon>
        <taxon>Dikarya</taxon>
        <taxon>Basidiomycota</taxon>
        <taxon>Agaricomycotina</taxon>
        <taxon>Agaricomycetes</taxon>
        <taxon>Agaricomycetidae</taxon>
        <taxon>Boletales</taxon>
        <taxon>Coniophorineae</taxon>
        <taxon>Serpulaceae</taxon>
        <taxon>Serpula</taxon>
    </lineage>
</organism>
<protein>
    <submittedName>
        <fullName evidence="1">Uncharacterized protein</fullName>
    </submittedName>
</protein>
<dbReference type="Proteomes" id="UP000008063">
    <property type="component" value="Unassembled WGS sequence"/>
</dbReference>
<evidence type="ECO:0000313" key="2">
    <source>
        <dbReference type="Proteomes" id="UP000008063"/>
    </source>
</evidence>